<feature type="domain" description="Cation-transporting P-type ATPase N-terminal" evidence="21">
    <location>
        <begin position="51"/>
        <end position="99"/>
    </location>
</feature>
<keyword evidence="15 18" id="KW-0472">Membrane</keyword>
<dbReference type="InterPro" id="IPR023214">
    <property type="entry name" value="HAD_sf"/>
</dbReference>
<dbReference type="Pfam" id="PF00690">
    <property type="entry name" value="Cation_ATPase_N"/>
    <property type="match status" value="1"/>
</dbReference>
<keyword evidence="6" id="KW-1003">Cell membrane</keyword>
<dbReference type="Gene3D" id="1.20.1110.10">
    <property type="entry name" value="Calcium-transporting ATPase, transmembrane domain"/>
    <property type="match status" value="1"/>
</dbReference>
<dbReference type="SUPFAM" id="SSF56784">
    <property type="entry name" value="HAD-like"/>
    <property type="match status" value="1"/>
</dbReference>
<evidence type="ECO:0000256" key="2">
    <source>
        <dbReference type="ARBA" id="ARBA00004429"/>
    </source>
</evidence>
<evidence type="ECO:0000256" key="11">
    <source>
        <dbReference type="ARBA" id="ARBA00022840"/>
    </source>
</evidence>
<feature type="transmembrane region" description="Helical" evidence="18">
    <location>
        <begin position="800"/>
        <end position="823"/>
    </location>
</feature>
<evidence type="ECO:0000256" key="5">
    <source>
        <dbReference type="ARBA" id="ARBA00013555"/>
    </source>
</evidence>
<dbReference type="SFLD" id="SFLDS00003">
    <property type="entry name" value="Haloacid_Dehalogenase"/>
    <property type="match status" value="1"/>
</dbReference>
<dbReference type="InterPro" id="IPR044492">
    <property type="entry name" value="P_typ_ATPase_HD_dom"/>
</dbReference>
<feature type="domain" description="Cation-transporting P-type ATPase C-terminal" evidence="20">
    <location>
        <begin position="754"/>
        <end position="924"/>
    </location>
</feature>
<evidence type="ECO:0000256" key="15">
    <source>
        <dbReference type="ARBA" id="ARBA00023136"/>
    </source>
</evidence>
<reference evidence="22 23" key="1">
    <citation type="journal article" date="2019" name="Environ. Microbiol.">
        <title>At the nexus of three kingdoms: the genome of the mycorrhizal fungus Gigaspora margarita provides insights into plant, endobacterial and fungal interactions.</title>
        <authorList>
            <person name="Venice F."/>
            <person name="Ghignone S."/>
            <person name="Salvioli di Fossalunga A."/>
            <person name="Amselem J."/>
            <person name="Novero M."/>
            <person name="Xianan X."/>
            <person name="Sedzielewska Toro K."/>
            <person name="Morin E."/>
            <person name="Lipzen A."/>
            <person name="Grigoriev I.V."/>
            <person name="Henrissat B."/>
            <person name="Martin F.M."/>
            <person name="Bonfante P."/>
        </authorList>
    </citation>
    <scope>NUCLEOTIDE SEQUENCE [LARGE SCALE GENOMIC DNA]</scope>
    <source>
        <strain evidence="22 23">BEG34</strain>
    </source>
</reference>
<dbReference type="Proteomes" id="UP000439903">
    <property type="component" value="Unassembled WGS sequence"/>
</dbReference>
<keyword evidence="23" id="KW-1185">Reference proteome</keyword>
<dbReference type="InterPro" id="IPR023299">
    <property type="entry name" value="ATPase_P-typ_cyto_dom_N"/>
</dbReference>
<dbReference type="EMBL" id="WTPW01000449">
    <property type="protein sequence ID" value="KAF0510182.1"/>
    <property type="molecule type" value="Genomic_DNA"/>
</dbReference>
<comment type="function">
    <text evidence="1">Mediates magnesium influx to the cytosol.</text>
</comment>
<comment type="caution">
    <text evidence="22">The sequence shown here is derived from an EMBL/GenBank/DDBJ whole genome shotgun (WGS) entry which is preliminary data.</text>
</comment>
<name>A0A8H4ELE4_GIGMA</name>
<keyword evidence="11" id="KW-0067">ATP-binding</keyword>
<evidence type="ECO:0000256" key="8">
    <source>
        <dbReference type="ARBA" id="ARBA00022553"/>
    </source>
</evidence>
<gene>
    <name evidence="22" type="ORF">F8M41_018440</name>
</gene>
<dbReference type="SFLD" id="SFLDG00002">
    <property type="entry name" value="C1.7:_P-type_atpase_like"/>
    <property type="match status" value="1"/>
</dbReference>
<dbReference type="NCBIfam" id="TIGR01524">
    <property type="entry name" value="ATPase-IIIB_Mg"/>
    <property type="match status" value="1"/>
</dbReference>
<dbReference type="CDD" id="cd02077">
    <property type="entry name" value="P-type_ATPase_Mg"/>
    <property type="match status" value="1"/>
</dbReference>
<keyword evidence="8" id="KW-0597">Phosphoprotein</keyword>
<evidence type="ECO:0000313" key="23">
    <source>
        <dbReference type="Proteomes" id="UP000439903"/>
    </source>
</evidence>
<dbReference type="InterPro" id="IPR008250">
    <property type="entry name" value="ATPase_P-typ_transduc_dom_A_sf"/>
</dbReference>
<dbReference type="InterPro" id="IPR059000">
    <property type="entry name" value="ATPase_P-type_domA"/>
</dbReference>
<dbReference type="InterPro" id="IPR023298">
    <property type="entry name" value="ATPase_P-typ_TM_dom_sf"/>
</dbReference>
<evidence type="ECO:0000256" key="13">
    <source>
        <dbReference type="ARBA" id="ARBA00022967"/>
    </source>
</evidence>
<dbReference type="InterPro" id="IPR006415">
    <property type="entry name" value="P-type_ATPase_IIIB"/>
</dbReference>
<dbReference type="OrthoDB" id="158672at2759"/>
<keyword evidence="9 18" id="KW-0812">Transmembrane</keyword>
<evidence type="ECO:0000256" key="10">
    <source>
        <dbReference type="ARBA" id="ARBA00022741"/>
    </source>
</evidence>
<evidence type="ECO:0000256" key="14">
    <source>
        <dbReference type="ARBA" id="ARBA00022989"/>
    </source>
</evidence>
<dbReference type="AlphaFoldDB" id="A0A8H4ELE4"/>
<dbReference type="Gene3D" id="3.40.50.1000">
    <property type="entry name" value="HAD superfamily/HAD-like"/>
    <property type="match status" value="1"/>
</dbReference>
<sequence length="934" mass="104037">MSAEFNKNIDTSSSDEITTIVVIDDGGSKGATISQSNKKHGIIIDNDFKPLSAYEAEKRLFNYGKNVIAAYQPLRWYTVLYNSSVHPFNLILIGLATFSGATQDFPTMAILLIMVIISVGIRFIQEYKSEVAAQALKNMVSNYASVIRLYSPPDTRDPTFDDLEKMDRGDTQELDIPLEDIVPGDWVKLSAGDLVPGDVQIISSKDLFISQASLTGESIPVEKFTMDQKQPPVIPEANENVKMDKSELERPDLCFMGTSVVSGTATAVVLKTGSNTFFGVMAKTLASKRTRTYYEISIRRISFLFIGIMLAMMPPVLLLQGFLKGSWTDAVLFAIAVAVGLTPEMLPMIVNANLARGAIALSKHKCIVKKLDSVINLGGLDVLCTDKTGTLTRNKVELIKHLNYNGDTCQLPLFLGYLNSYFQTGLKNLMDVAVIEFYENPDSKIIAGYTNISQGFTKVDEIPFDFVRRRMSVILESNQEEDNRFLISKGALDEMLSCCSHIYIGNGNDLNDGIFPTTDIIPLTQDIIDSVKNLNNTLNNDGLRVIGVAFKRMKERVEFSVAHERDLILVGVCGFLDPPKQSAKPAIEELMRYNVEVKVLTGDSPVVCRKVCEEINLPIKSIVTTTDIEGLDDTQLEEIAEKATIFAKLTPLQKANIVNALKRRNHIVGFLGDGINDAPAIRESDCGISVDEGTDIAKESADIILLEKSLTVLSYGVVRGRLTYGNTIKYIKMAISSNFGNVFSVLAASIWLPFLPMAPIQLILQNLLYDFSQIAIPWDRMDPEFLVDPKRWSTKGIFRFMLFIGPLSSIFDITTFLFMWYYYQCNDAHDDYKVKLFQSAWFVEGLITQTLIVHVIRTRKLPFIQSTAAKPVILSTILIMAIGIAIPFTPINYLLSMTPLPGIYFSYLLGVMVSYPVLVSVIKVVYIRIFDDWL</sequence>
<feature type="transmembrane region" description="Helical" evidence="18">
    <location>
        <begin position="331"/>
        <end position="355"/>
    </location>
</feature>
<feature type="domain" description="P-type ATPase A" evidence="19">
    <location>
        <begin position="170"/>
        <end position="285"/>
    </location>
</feature>
<evidence type="ECO:0000259" key="21">
    <source>
        <dbReference type="Pfam" id="PF00690"/>
    </source>
</evidence>
<evidence type="ECO:0000259" key="20">
    <source>
        <dbReference type="Pfam" id="PF00689"/>
    </source>
</evidence>
<feature type="transmembrane region" description="Helical" evidence="18">
    <location>
        <begin position="903"/>
        <end position="926"/>
    </location>
</feature>
<dbReference type="EC" id="7.2.2.14" evidence="4"/>
<protein>
    <recommendedName>
        <fullName evidence="5">Magnesium-transporting ATPase, P-type 1</fullName>
        <ecNumber evidence="4">7.2.2.14</ecNumber>
    </recommendedName>
    <alternativeName>
        <fullName evidence="16">Mg(2+) transport ATPase, P-type 1</fullName>
    </alternativeName>
</protein>
<dbReference type="Pfam" id="PF13246">
    <property type="entry name" value="Cation_ATPase"/>
    <property type="match status" value="1"/>
</dbReference>
<dbReference type="Gene3D" id="2.70.150.10">
    <property type="entry name" value="Calcium-transporting ATPase, cytoplasmic transduction domain A"/>
    <property type="match status" value="1"/>
</dbReference>
<evidence type="ECO:0000256" key="18">
    <source>
        <dbReference type="SAM" id="Phobius"/>
    </source>
</evidence>
<dbReference type="NCBIfam" id="TIGR01494">
    <property type="entry name" value="ATPase_P-type"/>
    <property type="match status" value="2"/>
</dbReference>
<evidence type="ECO:0000256" key="6">
    <source>
        <dbReference type="ARBA" id="ARBA00022475"/>
    </source>
</evidence>
<dbReference type="InterPro" id="IPR004014">
    <property type="entry name" value="ATPase_P-typ_cation-transptr_N"/>
</dbReference>
<comment type="similarity">
    <text evidence="3">Belongs to the cation transport ATPase (P-type) (TC 3.A.3) family. Type IIIB subfamily.</text>
</comment>
<accession>A0A8H4ELE4</accession>
<keyword evidence="13" id="KW-1278">Translocase</keyword>
<evidence type="ECO:0000256" key="9">
    <source>
        <dbReference type="ARBA" id="ARBA00022692"/>
    </source>
</evidence>
<dbReference type="GO" id="GO:0005886">
    <property type="term" value="C:plasma membrane"/>
    <property type="evidence" value="ECO:0007669"/>
    <property type="project" value="UniProtKB-SubCell"/>
</dbReference>
<dbReference type="SFLD" id="SFLDF00027">
    <property type="entry name" value="p-type_atpase"/>
    <property type="match status" value="1"/>
</dbReference>
<proteinExistence type="inferred from homology"/>
<dbReference type="PROSITE" id="PS00154">
    <property type="entry name" value="ATPASE_E1_E2"/>
    <property type="match status" value="1"/>
</dbReference>
<keyword evidence="10" id="KW-0547">Nucleotide-binding</keyword>
<dbReference type="GO" id="GO:0015444">
    <property type="term" value="F:P-type magnesium transporter activity"/>
    <property type="evidence" value="ECO:0007669"/>
    <property type="project" value="UniProtKB-EC"/>
</dbReference>
<dbReference type="SUPFAM" id="SSF81653">
    <property type="entry name" value="Calcium ATPase, transduction domain A"/>
    <property type="match status" value="1"/>
</dbReference>
<dbReference type="GO" id="GO:0016887">
    <property type="term" value="F:ATP hydrolysis activity"/>
    <property type="evidence" value="ECO:0007669"/>
    <property type="project" value="InterPro"/>
</dbReference>
<dbReference type="GO" id="GO:0005524">
    <property type="term" value="F:ATP binding"/>
    <property type="evidence" value="ECO:0007669"/>
    <property type="project" value="UniProtKB-KW"/>
</dbReference>
<evidence type="ECO:0000313" key="22">
    <source>
        <dbReference type="EMBL" id="KAF0510182.1"/>
    </source>
</evidence>
<dbReference type="Gene3D" id="3.40.1110.10">
    <property type="entry name" value="Calcium-transporting ATPase, cytoplasmic domain N"/>
    <property type="match status" value="1"/>
</dbReference>
<dbReference type="SUPFAM" id="SSF81665">
    <property type="entry name" value="Calcium ATPase, transmembrane domain M"/>
    <property type="match status" value="1"/>
</dbReference>
<dbReference type="PANTHER" id="PTHR42861">
    <property type="entry name" value="CALCIUM-TRANSPORTING ATPASE"/>
    <property type="match status" value="1"/>
</dbReference>
<dbReference type="Pfam" id="PF00122">
    <property type="entry name" value="E1-E2_ATPase"/>
    <property type="match status" value="1"/>
</dbReference>
<comment type="catalytic activity">
    <reaction evidence="17">
        <text>Mg(2+)(out) + ATP + H2O = Mg(2+)(in) + ADP + phosphate + H(+)</text>
        <dbReference type="Rhea" id="RHEA:10260"/>
        <dbReference type="ChEBI" id="CHEBI:15377"/>
        <dbReference type="ChEBI" id="CHEBI:15378"/>
        <dbReference type="ChEBI" id="CHEBI:18420"/>
        <dbReference type="ChEBI" id="CHEBI:30616"/>
        <dbReference type="ChEBI" id="CHEBI:43474"/>
        <dbReference type="ChEBI" id="CHEBI:456216"/>
        <dbReference type="EC" id="7.2.2.14"/>
    </reaction>
</comment>
<dbReference type="InterPro" id="IPR001757">
    <property type="entry name" value="P_typ_ATPase"/>
</dbReference>
<dbReference type="Pfam" id="PF00689">
    <property type="entry name" value="Cation_ATPase_C"/>
    <property type="match status" value="1"/>
</dbReference>
<evidence type="ECO:0000256" key="16">
    <source>
        <dbReference type="ARBA" id="ARBA00029806"/>
    </source>
</evidence>
<evidence type="ECO:0000256" key="3">
    <source>
        <dbReference type="ARBA" id="ARBA00008746"/>
    </source>
</evidence>
<feature type="transmembrane region" description="Helical" evidence="18">
    <location>
        <begin position="868"/>
        <end position="891"/>
    </location>
</feature>
<dbReference type="NCBIfam" id="NF011702">
    <property type="entry name" value="PRK15122.1"/>
    <property type="match status" value="1"/>
</dbReference>
<keyword evidence="7" id="KW-0997">Cell inner membrane</keyword>
<dbReference type="InterPro" id="IPR036412">
    <property type="entry name" value="HAD-like_sf"/>
</dbReference>
<evidence type="ECO:0000256" key="1">
    <source>
        <dbReference type="ARBA" id="ARBA00003954"/>
    </source>
</evidence>
<dbReference type="PRINTS" id="PR01836">
    <property type="entry name" value="MGATPASE"/>
</dbReference>
<evidence type="ECO:0000256" key="4">
    <source>
        <dbReference type="ARBA" id="ARBA00012786"/>
    </source>
</evidence>
<keyword evidence="14 18" id="KW-1133">Transmembrane helix</keyword>
<organism evidence="22 23">
    <name type="scientific">Gigaspora margarita</name>
    <dbReference type="NCBI Taxonomy" id="4874"/>
    <lineage>
        <taxon>Eukaryota</taxon>
        <taxon>Fungi</taxon>
        <taxon>Fungi incertae sedis</taxon>
        <taxon>Mucoromycota</taxon>
        <taxon>Glomeromycotina</taxon>
        <taxon>Glomeromycetes</taxon>
        <taxon>Diversisporales</taxon>
        <taxon>Gigasporaceae</taxon>
        <taxon>Gigaspora</taxon>
    </lineage>
</organism>
<feature type="transmembrane region" description="Helical" evidence="18">
    <location>
        <begin position="835"/>
        <end position="856"/>
    </location>
</feature>
<feature type="transmembrane region" description="Helical" evidence="18">
    <location>
        <begin position="301"/>
        <end position="319"/>
    </location>
</feature>
<keyword evidence="12" id="KW-0460">Magnesium</keyword>
<dbReference type="InterPro" id="IPR018303">
    <property type="entry name" value="ATPase_P-typ_P_site"/>
</dbReference>
<evidence type="ECO:0000256" key="17">
    <source>
        <dbReference type="ARBA" id="ARBA00047295"/>
    </source>
</evidence>
<evidence type="ECO:0000256" key="12">
    <source>
        <dbReference type="ARBA" id="ARBA00022842"/>
    </source>
</evidence>
<feature type="transmembrane region" description="Helical" evidence="18">
    <location>
        <begin position="105"/>
        <end position="124"/>
    </location>
</feature>
<feature type="transmembrane region" description="Helical" evidence="18">
    <location>
        <begin position="79"/>
        <end position="99"/>
    </location>
</feature>
<comment type="subcellular location">
    <subcellularLocation>
        <location evidence="2">Cell inner membrane</location>
        <topology evidence="2">Multi-pass membrane protein</topology>
    </subcellularLocation>
</comment>
<evidence type="ECO:0000259" key="19">
    <source>
        <dbReference type="Pfam" id="PF00122"/>
    </source>
</evidence>
<dbReference type="SUPFAM" id="SSF81660">
    <property type="entry name" value="Metal cation-transporting ATPase, ATP-binding domain N"/>
    <property type="match status" value="1"/>
</dbReference>
<dbReference type="InterPro" id="IPR006068">
    <property type="entry name" value="ATPase_P-typ_cation-transptr_C"/>
</dbReference>
<evidence type="ECO:0000256" key="7">
    <source>
        <dbReference type="ARBA" id="ARBA00022519"/>
    </source>
</evidence>